<name>A0A6P6XKX0_DERPT</name>
<evidence type="ECO:0000256" key="4">
    <source>
        <dbReference type="ARBA" id="ARBA00022963"/>
    </source>
</evidence>
<dbReference type="InterPro" id="IPR000073">
    <property type="entry name" value="AB_hydrolase_1"/>
</dbReference>
<evidence type="ECO:0000256" key="6">
    <source>
        <dbReference type="ARBA" id="ARBA00023180"/>
    </source>
</evidence>
<dbReference type="OrthoDB" id="6497528at2759"/>
<evidence type="ECO:0000313" key="10">
    <source>
        <dbReference type="Proteomes" id="UP000515146"/>
    </source>
</evidence>
<feature type="domain" description="Partial AB-hydrolase lipase" evidence="9">
    <location>
        <begin position="96"/>
        <end position="157"/>
    </location>
</feature>
<dbReference type="PANTHER" id="PTHR11005">
    <property type="entry name" value="LYSOSOMAL ACID LIPASE-RELATED"/>
    <property type="match status" value="1"/>
</dbReference>
<evidence type="ECO:0000256" key="3">
    <source>
        <dbReference type="ARBA" id="ARBA00022801"/>
    </source>
</evidence>
<evidence type="ECO:0000259" key="9">
    <source>
        <dbReference type="Pfam" id="PF04083"/>
    </source>
</evidence>
<keyword evidence="7" id="KW-0812">Transmembrane</keyword>
<dbReference type="Pfam" id="PF00561">
    <property type="entry name" value="Abhydrolase_1"/>
    <property type="match status" value="1"/>
</dbReference>
<dbReference type="InParanoid" id="A0A6P6XKX0"/>
<dbReference type="Proteomes" id="UP000515146">
    <property type="component" value="Unplaced"/>
</dbReference>
<feature type="domain" description="AB hydrolase-1" evidence="8">
    <location>
        <begin position="203"/>
        <end position="297"/>
    </location>
</feature>
<reference evidence="11" key="1">
    <citation type="submission" date="2025-08" db="UniProtKB">
        <authorList>
            <consortium name="RefSeq"/>
        </authorList>
    </citation>
    <scope>IDENTIFICATION</scope>
    <source>
        <strain evidence="11">Airmid</strain>
    </source>
</reference>
<dbReference type="RefSeq" id="XP_027194042.1">
    <property type="nucleotide sequence ID" value="XM_027338241.1"/>
</dbReference>
<dbReference type="Pfam" id="PF04083">
    <property type="entry name" value="Abhydro_lipase"/>
    <property type="match status" value="1"/>
</dbReference>
<protein>
    <submittedName>
        <fullName evidence="11">Lipase member J-like</fullName>
    </submittedName>
</protein>
<evidence type="ECO:0000313" key="11">
    <source>
        <dbReference type="RefSeq" id="XP_027194042.1"/>
    </source>
</evidence>
<comment type="similarity">
    <text evidence="1">Belongs to the AB hydrolase superfamily. Lipase family.</text>
</comment>
<dbReference type="KEGG" id="dpte:113788787"/>
<keyword evidence="7" id="KW-1133">Transmembrane helix</keyword>
<gene>
    <name evidence="11" type="primary">LOC113788787</name>
</gene>
<dbReference type="GO" id="GO:0016787">
    <property type="term" value="F:hydrolase activity"/>
    <property type="evidence" value="ECO:0007669"/>
    <property type="project" value="UniProtKB-KW"/>
</dbReference>
<dbReference type="GO" id="GO:0016042">
    <property type="term" value="P:lipid catabolic process"/>
    <property type="evidence" value="ECO:0007669"/>
    <property type="project" value="UniProtKB-KW"/>
</dbReference>
<evidence type="ECO:0000256" key="2">
    <source>
        <dbReference type="ARBA" id="ARBA00022729"/>
    </source>
</evidence>
<dbReference type="Gene3D" id="3.40.50.1820">
    <property type="entry name" value="alpha/beta hydrolase"/>
    <property type="match status" value="1"/>
</dbReference>
<dbReference type="OMA" id="LHHGFQC"/>
<dbReference type="InterPro" id="IPR006693">
    <property type="entry name" value="AB_hydrolase_lipase"/>
</dbReference>
<proteinExistence type="inferred from homology"/>
<evidence type="ECO:0000256" key="7">
    <source>
        <dbReference type="SAM" id="Phobius"/>
    </source>
</evidence>
<evidence type="ECO:0000256" key="5">
    <source>
        <dbReference type="ARBA" id="ARBA00023098"/>
    </source>
</evidence>
<evidence type="ECO:0000259" key="8">
    <source>
        <dbReference type="Pfam" id="PF00561"/>
    </source>
</evidence>
<keyword evidence="10" id="KW-1185">Reference proteome</keyword>
<feature type="transmembrane region" description="Helical" evidence="7">
    <location>
        <begin position="44"/>
        <end position="67"/>
    </location>
</feature>
<organism evidence="10 11">
    <name type="scientific">Dermatophagoides pteronyssinus</name>
    <name type="common">European house dust mite</name>
    <dbReference type="NCBI Taxonomy" id="6956"/>
    <lineage>
        <taxon>Eukaryota</taxon>
        <taxon>Metazoa</taxon>
        <taxon>Ecdysozoa</taxon>
        <taxon>Arthropoda</taxon>
        <taxon>Chelicerata</taxon>
        <taxon>Arachnida</taxon>
        <taxon>Acari</taxon>
        <taxon>Acariformes</taxon>
        <taxon>Sarcoptiformes</taxon>
        <taxon>Astigmata</taxon>
        <taxon>Psoroptidia</taxon>
        <taxon>Analgoidea</taxon>
        <taxon>Pyroglyphidae</taxon>
        <taxon>Dermatophagoidinae</taxon>
        <taxon>Dermatophagoides</taxon>
    </lineage>
</organism>
<keyword evidence="6" id="KW-0325">Glycoprotein</keyword>
<dbReference type="InterPro" id="IPR029058">
    <property type="entry name" value="AB_hydrolase_fold"/>
</dbReference>
<keyword evidence="2" id="KW-0732">Signal</keyword>
<dbReference type="AlphaFoldDB" id="A0A6P6XKX0"/>
<sequence>MSTTISKMKNPDDHRSIFCNHQNNDSKCLSSTTTKKILIECIRYSIRMIIMFTIILSYIFLVLWLMLQLTSASYWNTLFHLLPGSFRNDDTNRNIYELIESRGFKYEQHFVETNDGYILQLVRIINPLIANDDEHYNRLKPILLHHGFQCTGTSWLIARNGTLLSNGIFQEYSDEHESTASYGNRFNSYPTKDTVGDSLGFVLATKGYDVWLANYRGSIYSTNHTRLRTDSKEFWKFSIDEMILYDLPAEIDYILEKTQRKSLSYIGHSQGNLMMFGLMSLSDYYSERIRPFIALSPVFYHDGGIRSALTRFIPFIDYLRSNPSMVPFSSGTRSFFSNVCENILTKQLCFNMFYQFTGTIMDNINPNRLTVFTSNIGMGSSSWNAAHLLQLYKRLDGNFTSFDMGDSVKNLDRYGQSEPFNYDASIINSTNIALIYTENDWFNTIEQIERLRKTLPKKLIDDYLIPNEWYGHVDLLWGYNVGKMVNQRILNILNHY</sequence>
<keyword evidence="7" id="KW-0472">Membrane</keyword>
<evidence type="ECO:0000256" key="1">
    <source>
        <dbReference type="ARBA" id="ARBA00010701"/>
    </source>
</evidence>
<keyword evidence="4" id="KW-0442">Lipid degradation</keyword>
<keyword evidence="5" id="KW-0443">Lipid metabolism</keyword>
<dbReference type="SUPFAM" id="SSF53474">
    <property type="entry name" value="alpha/beta-Hydrolases"/>
    <property type="match status" value="1"/>
</dbReference>
<keyword evidence="3" id="KW-0378">Hydrolase</keyword>
<accession>A0A6P6XKX0</accession>
<dbReference type="FunFam" id="3.40.50.1820:FF:000057">
    <property type="entry name" value="Lipase"/>
    <property type="match status" value="1"/>
</dbReference>